<proteinExistence type="inferred from homology"/>
<dbReference type="Proteomes" id="UP000749293">
    <property type="component" value="Unassembled WGS sequence"/>
</dbReference>
<comment type="caution">
    <text evidence="13">The sequence shown here is derived from an EMBL/GenBank/DDBJ whole genome shotgun (WGS) entry which is preliminary data.</text>
</comment>
<dbReference type="InterPro" id="IPR018108">
    <property type="entry name" value="MCP_transmembrane"/>
</dbReference>
<keyword evidence="5" id="KW-0677">Repeat</keyword>
<evidence type="ECO:0000256" key="8">
    <source>
        <dbReference type="ARBA" id="ARBA00023128"/>
    </source>
</evidence>
<protein>
    <submittedName>
        <fullName evidence="13">Mitochondrial carrier protein</fullName>
    </submittedName>
</protein>
<dbReference type="EMBL" id="JAANYQ010000011">
    <property type="protein sequence ID" value="KAF4121875.1"/>
    <property type="molecule type" value="Genomic_DNA"/>
</dbReference>
<evidence type="ECO:0000256" key="9">
    <source>
        <dbReference type="ARBA" id="ARBA00023136"/>
    </source>
</evidence>
<gene>
    <name evidence="13" type="ORF">GMORB2_1715</name>
</gene>
<feature type="region of interest" description="Disordered" evidence="12">
    <location>
        <begin position="388"/>
        <end position="407"/>
    </location>
</feature>
<keyword evidence="8" id="KW-0496">Mitochondrion</keyword>
<keyword evidence="3 11" id="KW-0813">Transport</keyword>
<comment type="similarity">
    <text evidence="2 11">Belongs to the mitochondrial carrier (TC 2.A.29) family.</text>
</comment>
<evidence type="ECO:0000256" key="6">
    <source>
        <dbReference type="ARBA" id="ARBA00022792"/>
    </source>
</evidence>
<feature type="repeat" description="Solcar" evidence="10">
    <location>
        <begin position="195"/>
        <end position="286"/>
    </location>
</feature>
<dbReference type="InterPro" id="IPR050567">
    <property type="entry name" value="Mitochondrial_Carrier"/>
</dbReference>
<evidence type="ECO:0000256" key="4">
    <source>
        <dbReference type="ARBA" id="ARBA00022692"/>
    </source>
</evidence>
<keyword evidence="4 10" id="KW-0812">Transmembrane</keyword>
<dbReference type="PROSITE" id="PS50920">
    <property type="entry name" value="SOLCAR"/>
    <property type="match status" value="1"/>
</dbReference>
<dbReference type="PANTHER" id="PTHR45624:SF26">
    <property type="entry name" value="CARRIER PROTEIN, PUTATIVE (AFU_ORTHOLOGUE AFUA_1G07710)-RELATED"/>
    <property type="match status" value="1"/>
</dbReference>
<dbReference type="Pfam" id="PF00153">
    <property type="entry name" value="Mito_carr"/>
    <property type="match status" value="1"/>
</dbReference>
<evidence type="ECO:0000256" key="5">
    <source>
        <dbReference type="ARBA" id="ARBA00022737"/>
    </source>
</evidence>
<evidence type="ECO:0000313" key="13">
    <source>
        <dbReference type="EMBL" id="KAF4121875.1"/>
    </source>
</evidence>
<dbReference type="RefSeq" id="XP_035320527.1">
    <property type="nucleotide sequence ID" value="XM_035463696.1"/>
</dbReference>
<sequence>MISGSTDGPGPNAAAATTTVVVVDKGDYGYDYDGQQQQQQKQQEVRDRNPRNNAATAASAASVRALSAQVVAFYFRAPAKAFFRTRVDYLGFARQVHDAQTRRLLKAMEEGSASQTLSRPGLLFRQAWMILRSTTPGVLTSAVRQQGWSVIPQQVLPPLMANVGVGAVLYTSYLHILGGLHEPSSRATKRVYPPPPPTSTFTAGFLAGALQSVLAAPLDALQARYDHRDLMANGNGKRPQSMWTFGAEKLREIGFRGVFAGWTLSLAKDSLGSAFFFSTFEYVKAQGYYKFVTWYYGDLGEDMVNMLARKRPAAGAAAAAAASATTEEESRLIRPHYALEPIFLLLAGTSASLAQQVFLHPLTHLQVEHWDRLEDLDAEVTRLRERQQAAAAATASEGPQGQRASAAAAAAAAKTTSSPWTLFRTYYHAYQETWAACAAEARTEGLSLTRWLYRGFWWNSIRQVPSTSAGLVIFELIRRKYGFGTEEVKIEKDGYSILLN</sequence>
<evidence type="ECO:0000256" key="2">
    <source>
        <dbReference type="ARBA" id="ARBA00006375"/>
    </source>
</evidence>
<name>A0A9P4YSC3_9HYPO</name>
<evidence type="ECO:0000256" key="11">
    <source>
        <dbReference type="RuleBase" id="RU000488"/>
    </source>
</evidence>
<dbReference type="AlphaFoldDB" id="A0A9P4YSC3"/>
<evidence type="ECO:0000256" key="12">
    <source>
        <dbReference type="SAM" id="MobiDB-lite"/>
    </source>
</evidence>
<accession>A0A9P4YSC3</accession>
<keyword evidence="7" id="KW-1133">Transmembrane helix</keyword>
<dbReference type="GO" id="GO:0022857">
    <property type="term" value="F:transmembrane transporter activity"/>
    <property type="evidence" value="ECO:0007669"/>
    <property type="project" value="TreeGrafter"/>
</dbReference>
<dbReference type="OrthoDB" id="3364892at2759"/>
<dbReference type="Gene3D" id="1.50.40.10">
    <property type="entry name" value="Mitochondrial carrier domain"/>
    <property type="match status" value="1"/>
</dbReference>
<comment type="subcellular location">
    <subcellularLocation>
        <location evidence="1">Mitochondrion membrane</location>
        <topology evidence="1">Multi-pass membrane protein</topology>
    </subcellularLocation>
</comment>
<dbReference type="GeneID" id="55967945"/>
<evidence type="ECO:0000256" key="1">
    <source>
        <dbReference type="ARBA" id="ARBA00004225"/>
    </source>
</evidence>
<evidence type="ECO:0000256" key="10">
    <source>
        <dbReference type="PROSITE-ProRule" id="PRU00282"/>
    </source>
</evidence>
<dbReference type="PANTHER" id="PTHR45624">
    <property type="entry name" value="MITOCHONDRIAL BASIC AMINO ACIDS TRANSPORTER-RELATED"/>
    <property type="match status" value="1"/>
</dbReference>
<evidence type="ECO:0000256" key="7">
    <source>
        <dbReference type="ARBA" id="ARBA00022989"/>
    </source>
</evidence>
<keyword evidence="6" id="KW-0999">Mitochondrion inner membrane</keyword>
<feature type="region of interest" description="Disordered" evidence="12">
    <location>
        <begin position="31"/>
        <end position="53"/>
    </location>
</feature>
<dbReference type="GO" id="GO:0031966">
    <property type="term" value="C:mitochondrial membrane"/>
    <property type="evidence" value="ECO:0007669"/>
    <property type="project" value="UniProtKB-SubCell"/>
</dbReference>
<organism evidence="13 14">
    <name type="scientific">Geosmithia morbida</name>
    <dbReference type="NCBI Taxonomy" id="1094350"/>
    <lineage>
        <taxon>Eukaryota</taxon>
        <taxon>Fungi</taxon>
        <taxon>Dikarya</taxon>
        <taxon>Ascomycota</taxon>
        <taxon>Pezizomycotina</taxon>
        <taxon>Sordariomycetes</taxon>
        <taxon>Hypocreomycetidae</taxon>
        <taxon>Hypocreales</taxon>
        <taxon>Bionectriaceae</taxon>
        <taxon>Geosmithia</taxon>
    </lineage>
</organism>
<reference evidence="13" key="1">
    <citation type="submission" date="2020-03" db="EMBL/GenBank/DDBJ databases">
        <title>Site-based positive gene gene selection in Geosmithia morbida across the United States reveals a broad range of putative effectors and factors for local host and environmental adapation.</title>
        <authorList>
            <person name="Onufrak A."/>
            <person name="Murdoch R.W."/>
            <person name="Gazis R."/>
            <person name="Huff M."/>
            <person name="Staton M."/>
            <person name="Klingeman W."/>
            <person name="Hadziabdic D."/>
        </authorList>
    </citation>
    <scope>NUCLEOTIDE SEQUENCE</scope>
    <source>
        <strain evidence="13">1262</strain>
    </source>
</reference>
<keyword evidence="9 10" id="KW-0472">Membrane</keyword>
<dbReference type="InterPro" id="IPR023395">
    <property type="entry name" value="MCP_dom_sf"/>
</dbReference>
<evidence type="ECO:0000313" key="14">
    <source>
        <dbReference type="Proteomes" id="UP000749293"/>
    </source>
</evidence>
<dbReference type="SUPFAM" id="SSF103506">
    <property type="entry name" value="Mitochondrial carrier"/>
    <property type="match status" value="1"/>
</dbReference>
<evidence type="ECO:0000256" key="3">
    <source>
        <dbReference type="ARBA" id="ARBA00022448"/>
    </source>
</evidence>
<keyword evidence="14" id="KW-1185">Reference proteome</keyword>
<feature type="compositionally biased region" description="Low complexity" evidence="12">
    <location>
        <begin position="31"/>
        <end position="42"/>
    </location>
</feature>